<feature type="domain" description="Class II aldolase/adducin N-terminal" evidence="3">
    <location>
        <begin position="9"/>
        <end position="184"/>
    </location>
</feature>
<dbReference type="GO" id="GO:0019323">
    <property type="term" value="P:pentose catabolic process"/>
    <property type="evidence" value="ECO:0007669"/>
    <property type="project" value="TreeGrafter"/>
</dbReference>
<dbReference type="Pfam" id="PF00596">
    <property type="entry name" value="Aldolase_II"/>
    <property type="match status" value="1"/>
</dbReference>
<sequence length="216" mass="22955">MGNEQALRQSMVDVMQQMDARGLNRGTSGNVSIRVDGGMLVTPSGVVPGRLTAEQMVFVDNAGNWDDQGPRPSSEWRMHLGLYLARGEVGAVVHCHSRHATILACAGREIPSVHYMVAVAGGAKVPLAPYATFGSEELAHAIAATLDGYRACLMTNHGQIAVGRTIHQALAVADEVEEQAAVYCGTLAIGGPLLLDDAEMARIGQAFMRYGQQKQG</sequence>
<keyword evidence="1" id="KW-0479">Metal-binding</keyword>
<dbReference type="InterPro" id="IPR036409">
    <property type="entry name" value="Aldolase_II/adducin_N_sf"/>
</dbReference>
<dbReference type="GO" id="GO:0046872">
    <property type="term" value="F:metal ion binding"/>
    <property type="evidence" value="ECO:0007669"/>
    <property type="project" value="UniProtKB-KW"/>
</dbReference>
<evidence type="ECO:0000259" key="3">
    <source>
        <dbReference type="SMART" id="SM01007"/>
    </source>
</evidence>
<organism evidence="4 5">
    <name type="scientific">Novosphingobium olei</name>
    <dbReference type="NCBI Taxonomy" id="2728851"/>
    <lineage>
        <taxon>Bacteria</taxon>
        <taxon>Pseudomonadati</taxon>
        <taxon>Pseudomonadota</taxon>
        <taxon>Alphaproteobacteria</taxon>
        <taxon>Sphingomonadales</taxon>
        <taxon>Sphingomonadaceae</taxon>
        <taxon>Novosphingobium</taxon>
    </lineage>
</organism>
<evidence type="ECO:0000256" key="2">
    <source>
        <dbReference type="ARBA" id="ARBA00023239"/>
    </source>
</evidence>
<keyword evidence="5" id="KW-1185">Reference proteome</keyword>
<accession>A0A7Y0BRF4</accession>
<protein>
    <submittedName>
        <fullName evidence="4">Class II aldolase</fullName>
    </submittedName>
</protein>
<dbReference type="EMBL" id="JABBGM010000006">
    <property type="protein sequence ID" value="NML94930.1"/>
    <property type="molecule type" value="Genomic_DNA"/>
</dbReference>
<dbReference type="SMART" id="SM01007">
    <property type="entry name" value="Aldolase_II"/>
    <property type="match status" value="1"/>
</dbReference>
<dbReference type="Gene3D" id="3.40.225.10">
    <property type="entry name" value="Class II aldolase/adducin N-terminal domain"/>
    <property type="match status" value="1"/>
</dbReference>
<dbReference type="Proteomes" id="UP000583556">
    <property type="component" value="Unassembled WGS sequence"/>
</dbReference>
<dbReference type="PANTHER" id="PTHR22789">
    <property type="entry name" value="FUCULOSE PHOSPHATE ALDOLASE"/>
    <property type="match status" value="1"/>
</dbReference>
<dbReference type="InterPro" id="IPR050197">
    <property type="entry name" value="Aldolase_class_II_sugar_metab"/>
</dbReference>
<evidence type="ECO:0000313" key="4">
    <source>
        <dbReference type="EMBL" id="NML94930.1"/>
    </source>
</evidence>
<dbReference type="GO" id="GO:0016832">
    <property type="term" value="F:aldehyde-lyase activity"/>
    <property type="evidence" value="ECO:0007669"/>
    <property type="project" value="TreeGrafter"/>
</dbReference>
<gene>
    <name evidence="4" type="ORF">HHL27_14745</name>
</gene>
<reference evidence="4 5" key="1">
    <citation type="submission" date="2020-04" db="EMBL/GenBank/DDBJ databases">
        <title>Novosphingobium sp. TW-4 isolated from soil.</title>
        <authorList>
            <person name="Dahal R.H."/>
            <person name="Chaudhary D.K."/>
        </authorList>
    </citation>
    <scope>NUCLEOTIDE SEQUENCE [LARGE SCALE GENOMIC DNA]</scope>
    <source>
        <strain evidence="4 5">TW-4</strain>
    </source>
</reference>
<proteinExistence type="predicted"/>
<evidence type="ECO:0000256" key="1">
    <source>
        <dbReference type="ARBA" id="ARBA00022723"/>
    </source>
</evidence>
<dbReference type="GO" id="GO:0005829">
    <property type="term" value="C:cytosol"/>
    <property type="evidence" value="ECO:0007669"/>
    <property type="project" value="TreeGrafter"/>
</dbReference>
<evidence type="ECO:0000313" key="5">
    <source>
        <dbReference type="Proteomes" id="UP000583556"/>
    </source>
</evidence>
<comment type="caution">
    <text evidence="4">The sequence shown here is derived from an EMBL/GenBank/DDBJ whole genome shotgun (WGS) entry which is preliminary data.</text>
</comment>
<name>A0A7Y0BRF4_9SPHN</name>
<keyword evidence="2" id="KW-0456">Lyase</keyword>
<dbReference type="AlphaFoldDB" id="A0A7Y0BRF4"/>
<dbReference type="PANTHER" id="PTHR22789:SF0">
    <property type="entry name" value="3-OXO-TETRONATE 4-PHOSPHATE DECARBOXYLASE-RELATED"/>
    <property type="match status" value="1"/>
</dbReference>
<dbReference type="RefSeq" id="WP_169494206.1">
    <property type="nucleotide sequence ID" value="NZ_JABBGM010000006.1"/>
</dbReference>
<dbReference type="SUPFAM" id="SSF53639">
    <property type="entry name" value="AraD/HMP-PK domain-like"/>
    <property type="match status" value="1"/>
</dbReference>
<dbReference type="InterPro" id="IPR001303">
    <property type="entry name" value="Aldolase_II/adducin_N"/>
</dbReference>